<dbReference type="InterPro" id="IPR012676">
    <property type="entry name" value="TGS-like"/>
</dbReference>
<keyword evidence="5 13" id="KW-0479">Metal-binding</keyword>
<comment type="similarity">
    <text evidence="1 13">Belongs to the class-II aminoacyl-tRNA synthetase family.</text>
</comment>
<feature type="binding site" evidence="13">
    <location>
        <position position="335"/>
    </location>
    <ligand>
        <name>Zn(2+)</name>
        <dbReference type="ChEBI" id="CHEBI:29105"/>
        <note>catalytic</note>
    </ligand>
</feature>
<evidence type="ECO:0000256" key="12">
    <source>
        <dbReference type="ARBA" id="ARBA00049515"/>
    </source>
</evidence>
<keyword evidence="8 13" id="KW-0067">ATP-binding</keyword>
<dbReference type="NCBIfam" id="TIGR00418">
    <property type="entry name" value="thrS"/>
    <property type="match status" value="1"/>
</dbReference>
<evidence type="ECO:0000256" key="1">
    <source>
        <dbReference type="ARBA" id="ARBA00008226"/>
    </source>
</evidence>
<dbReference type="SUPFAM" id="SSF55186">
    <property type="entry name" value="ThrRS/AlaRS common domain"/>
    <property type="match status" value="1"/>
</dbReference>
<dbReference type="SUPFAM" id="SSF55681">
    <property type="entry name" value="Class II aaRS and biotin synthetases"/>
    <property type="match status" value="1"/>
</dbReference>
<dbReference type="InterPro" id="IPR018163">
    <property type="entry name" value="Thr/Ala-tRNA-synth_IIc_edit"/>
</dbReference>
<feature type="domain" description="Aminoacyl-transfer RNA synthetases class-II family profile" evidence="14">
    <location>
        <begin position="240"/>
        <end position="551"/>
    </location>
</feature>
<dbReference type="GO" id="GO:0046872">
    <property type="term" value="F:metal ion binding"/>
    <property type="evidence" value="ECO:0007669"/>
    <property type="project" value="UniProtKB-KW"/>
</dbReference>
<name>A0A511NJ49_9FLAO</name>
<evidence type="ECO:0000259" key="14">
    <source>
        <dbReference type="PROSITE" id="PS50862"/>
    </source>
</evidence>
<evidence type="ECO:0000256" key="6">
    <source>
        <dbReference type="ARBA" id="ARBA00022741"/>
    </source>
</evidence>
<keyword evidence="11 13" id="KW-0030">Aminoacyl-tRNA synthetase</keyword>
<dbReference type="HAMAP" id="MF_00184">
    <property type="entry name" value="Thr_tRNA_synth"/>
    <property type="match status" value="1"/>
</dbReference>
<dbReference type="Gene3D" id="3.10.20.30">
    <property type="match status" value="1"/>
</dbReference>
<dbReference type="GO" id="GO:0000049">
    <property type="term" value="F:tRNA binding"/>
    <property type="evidence" value="ECO:0007669"/>
    <property type="project" value="UniProtKB-KW"/>
</dbReference>
<comment type="catalytic activity">
    <reaction evidence="12 13">
        <text>tRNA(Thr) + L-threonine + ATP = L-threonyl-tRNA(Thr) + AMP + diphosphate + H(+)</text>
        <dbReference type="Rhea" id="RHEA:24624"/>
        <dbReference type="Rhea" id="RHEA-COMP:9670"/>
        <dbReference type="Rhea" id="RHEA-COMP:9704"/>
        <dbReference type="ChEBI" id="CHEBI:15378"/>
        <dbReference type="ChEBI" id="CHEBI:30616"/>
        <dbReference type="ChEBI" id="CHEBI:33019"/>
        <dbReference type="ChEBI" id="CHEBI:57926"/>
        <dbReference type="ChEBI" id="CHEBI:78442"/>
        <dbReference type="ChEBI" id="CHEBI:78534"/>
        <dbReference type="ChEBI" id="CHEBI:456215"/>
        <dbReference type="EC" id="6.1.1.3"/>
    </reaction>
</comment>
<dbReference type="InterPro" id="IPR006195">
    <property type="entry name" value="aa-tRNA-synth_II"/>
</dbReference>
<feature type="binding site" evidence="13">
    <location>
        <position position="386"/>
    </location>
    <ligand>
        <name>Zn(2+)</name>
        <dbReference type="ChEBI" id="CHEBI:29105"/>
        <note>catalytic</note>
    </ligand>
</feature>
<evidence type="ECO:0000256" key="8">
    <source>
        <dbReference type="ARBA" id="ARBA00022840"/>
    </source>
</evidence>
<dbReference type="GO" id="GO:0005737">
    <property type="term" value="C:cytoplasm"/>
    <property type="evidence" value="ECO:0007669"/>
    <property type="project" value="UniProtKB-SubCell"/>
</dbReference>
<dbReference type="SUPFAM" id="SSF81271">
    <property type="entry name" value="TGS-like"/>
    <property type="match status" value="1"/>
</dbReference>
<dbReference type="PROSITE" id="PS51880">
    <property type="entry name" value="TGS"/>
    <property type="match status" value="1"/>
</dbReference>
<dbReference type="InterPro" id="IPR045864">
    <property type="entry name" value="aa-tRNA-synth_II/BPL/LPL"/>
</dbReference>
<dbReference type="GeneID" id="84651412"/>
<dbReference type="InterPro" id="IPR012947">
    <property type="entry name" value="tRNA_SAD"/>
</dbReference>
<dbReference type="CDD" id="cd00771">
    <property type="entry name" value="ThrRS_core"/>
    <property type="match status" value="1"/>
</dbReference>
<dbReference type="InterPro" id="IPR036621">
    <property type="entry name" value="Anticodon-bd_dom_sf"/>
</dbReference>
<keyword evidence="7 13" id="KW-0862">Zinc</keyword>
<dbReference type="PANTHER" id="PTHR11451">
    <property type="entry name" value="THREONINE-TRNA LIGASE"/>
    <property type="match status" value="1"/>
</dbReference>
<dbReference type="GO" id="GO:0005524">
    <property type="term" value="F:ATP binding"/>
    <property type="evidence" value="ECO:0007669"/>
    <property type="project" value="UniProtKB-UniRule"/>
</dbReference>
<dbReference type="InterPro" id="IPR002320">
    <property type="entry name" value="Thr-tRNA-ligase_IIa"/>
</dbReference>
<dbReference type="RefSeq" id="WP_019976850.1">
    <property type="nucleotide sequence ID" value="NZ_BJXC01000019.1"/>
</dbReference>
<comment type="caution">
    <text evidence="13">Lacks conserved residue(s) required for the propagation of feature annotation.</text>
</comment>
<protein>
    <recommendedName>
        <fullName evidence="13">Threonine--tRNA ligase</fullName>
        <ecNumber evidence="13">6.1.1.3</ecNumber>
    </recommendedName>
    <alternativeName>
        <fullName evidence="13">Threonyl-tRNA synthetase</fullName>
        <shortName evidence="13">ThrRS</shortName>
    </alternativeName>
</protein>
<dbReference type="FunFam" id="3.40.50.800:FF:000001">
    <property type="entry name" value="Threonine--tRNA ligase"/>
    <property type="match status" value="1"/>
</dbReference>
<organism evidence="16 17">
    <name type="scientific">Empedobacter brevis NBRC 14943 = ATCC 43319</name>
    <dbReference type="NCBI Taxonomy" id="1218108"/>
    <lineage>
        <taxon>Bacteria</taxon>
        <taxon>Pseudomonadati</taxon>
        <taxon>Bacteroidota</taxon>
        <taxon>Flavobacteriia</taxon>
        <taxon>Flavobacteriales</taxon>
        <taxon>Weeksellaceae</taxon>
        <taxon>Empedobacter</taxon>
    </lineage>
</organism>
<keyword evidence="3 13" id="KW-0820">tRNA-binding</keyword>
<dbReference type="STRING" id="1218108.GCA_000382425_03383"/>
<sequence length="640" mass="72702">MINISLPDGSVRQYESGVTPMDVALSISEGLARNVISAIVNDNQVETTTPITKDATIKLLTWNDEMGKKAFWHSSAHLLAQAILEFYPEAKLTIGPAIEKGFYYDVDFGEDKFTEADFAKVEKAMLENAKKKAEFKLYSVSKADALETYKDNEYKTELISNLQDGDITFCTHDNFTDLCRGGHIPNTGIVKAAKILNVAGAYWRGDEKNKMLTRVYGITFPKQKDLTEYLELLEEAKKRDHRKLGKELGLFAFSEKVGAGLPLWLPKGAALRRKLENFLLKEQQKMGYEMVISPHIGQKELYVTSGHYAKYGADSFQPIKTPNEGEEFLLKPMNCPHHCEIYKTSQWSYRDLPKRYAEFGTVYRYEQSGELHGLTRVRGFTQDDAHLFCTPDQLLEEFKKVIDLVLYVFTNLGFDNYSAQISLRDPENKEKYIGTDENWAKAEQAIITAAAEKGLPTVVEYGEAAFYGPKLDFMVKDALGRQWQLGTIQVDYNLPERFDLTYTGADNEKHRPVMIHRAPFGSMERFIAILLENTAGNLPLWLTPDLFTILPISEKYVEYGEKVLNLLAEEEINGLIDSRNEKTGKKIRDAEINKIPFMLIIGEKEAENGTVSVRRHGEGDLGEMTIQAFINFMKEQIKLK</sequence>
<dbReference type="GO" id="GO:0006435">
    <property type="term" value="P:threonyl-tRNA aminoacylation"/>
    <property type="evidence" value="ECO:0007669"/>
    <property type="project" value="UniProtKB-UniRule"/>
</dbReference>
<dbReference type="SMART" id="SM00863">
    <property type="entry name" value="tRNA_SAD"/>
    <property type="match status" value="1"/>
</dbReference>
<feature type="domain" description="TGS" evidence="15">
    <location>
        <begin position="1"/>
        <end position="61"/>
    </location>
</feature>
<evidence type="ECO:0000259" key="15">
    <source>
        <dbReference type="PROSITE" id="PS51880"/>
    </source>
</evidence>
<keyword evidence="2 13" id="KW-0963">Cytoplasm</keyword>
<gene>
    <name evidence="13 16" type="primary">thrS</name>
    <name evidence="16" type="ORF">EB1_25890</name>
</gene>
<keyword evidence="6 13" id="KW-0547">Nucleotide-binding</keyword>
<dbReference type="AlphaFoldDB" id="A0A511NJ49"/>
<dbReference type="EMBL" id="BJXC01000019">
    <property type="protein sequence ID" value="GEM52799.1"/>
    <property type="molecule type" value="Genomic_DNA"/>
</dbReference>
<evidence type="ECO:0000256" key="10">
    <source>
        <dbReference type="ARBA" id="ARBA00022917"/>
    </source>
</evidence>
<dbReference type="Pfam" id="PF02824">
    <property type="entry name" value="TGS"/>
    <property type="match status" value="1"/>
</dbReference>
<evidence type="ECO:0000256" key="7">
    <source>
        <dbReference type="ARBA" id="ARBA00022833"/>
    </source>
</evidence>
<keyword evidence="10 13" id="KW-0648">Protein biosynthesis</keyword>
<dbReference type="InterPro" id="IPR004095">
    <property type="entry name" value="TGS"/>
</dbReference>
<evidence type="ECO:0000256" key="11">
    <source>
        <dbReference type="ARBA" id="ARBA00023146"/>
    </source>
</evidence>
<dbReference type="InterPro" id="IPR002314">
    <property type="entry name" value="aa-tRNA-synt_IIb"/>
</dbReference>
<evidence type="ECO:0000256" key="13">
    <source>
        <dbReference type="HAMAP-Rule" id="MF_00184"/>
    </source>
</evidence>
<evidence type="ECO:0000256" key="2">
    <source>
        <dbReference type="ARBA" id="ARBA00022490"/>
    </source>
</evidence>
<accession>A0A511NJ49</accession>
<feature type="binding site" evidence="13">
    <location>
        <position position="516"/>
    </location>
    <ligand>
        <name>Zn(2+)</name>
        <dbReference type="ChEBI" id="CHEBI:29105"/>
        <note>catalytic</note>
    </ligand>
</feature>
<dbReference type="InterPro" id="IPR047246">
    <property type="entry name" value="ThrRS_anticodon"/>
</dbReference>
<dbReference type="Pfam" id="PF03129">
    <property type="entry name" value="HGTP_anticodon"/>
    <property type="match status" value="1"/>
</dbReference>
<dbReference type="GO" id="GO:0004829">
    <property type="term" value="F:threonine-tRNA ligase activity"/>
    <property type="evidence" value="ECO:0007669"/>
    <property type="project" value="UniProtKB-UniRule"/>
</dbReference>
<dbReference type="PANTHER" id="PTHR11451:SF44">
    <property type="entry name" value="THREONINE--TRNA LIGASE, CHLOROPLASTIC_MITOCHONDRIAL 2"/>
    <property type="match status" value="1"/>
</dbReference>
<dbReference type="Pfam" id="PF00587">
    <property type="entry name" value="tRNA-synt_2b"/>
    <property type="match status" value="1"/>
</dbReference>
<dbReference type="CDD" id="cd00860">
    <property type="entry name" value="ThrRS_anticodon"/>
    <property type="match status" value="1"/>
</dbReference>
<dbReference type="InterPro" id="IPR033728">
    <property type="entry name" value="ThrRS_core"/>
</dbReference>
<dbReference type="CDD" id="cd01667">
    <property type="entry name" value="TGS_ThrRS"/>
    <property type="match status" value="1"/>
</dbReference>
<comment type="caution">
    <text evidence="16">The sequence shown here is derived from an EMBL/GenBank/DDBJ whole genome shotgun (WGS) entry which is preliminary data.</text>
</comment>
<evidence type="ECO:0000256" key="9">
    <source>
        <dbReference type="ARBA" id="ARBA00022884"/>
    </source>
</evidence>
<dbReference type="InterPro" id="IPR012675">
    <property type="entry name" value="Beta-grasp_dom_sf"/>
</dbReference>
<evidence type="ECO:0000256" key="4">
    <source>
        <dbReference type="ARBA" id="ARBA00022598"/>
    </source>
</evidence>
<comment type="cofactor">
    <cofactor evidence="13">
        <name>Zn(2+)</name>
        <dbReference type="ChEBI" id="CHEBI:29105"/>
    </cofactor>
    <text evidence="13">Binds 1 zinc ion per subunit.</text>
</comment>
<dbReference type="Gene3D" id="3.30.980.10">
    <property type="entry name" value="Threonyl-trna Synthetase, Chain A, domain 2"/>
    <property type="match status" value="1"/>
</dbReference>
<evidence type="ECO:0000313" key="17">
    <source>
        <dbReference type="Proteomes" id="UP000321245"/>
    </source>
</evidence>
<keyword evidence="4 13" id="KW-0436">Ligase</keyword>
<dbReference type="FunFam" id="3.30.980.10:FF:000005">
    <property type="entry name" value="Threonyl-tRNA synthetase, mitochondrial"/>
    <property type="match status" value="1"/>
</dbReference>
<dbReference type="Gene3D" id="3.40.50.800">
    <property type="entry name" value="Anticodon-binding domain"/>
    <property type="match status" value="1"/>
</dbReference>
<reference evidence="16 17" key="1">
    <citation type="submission" date="2019-07" db="EMBL/GenBank/DDBJ databases">
        <title>Whole genome shotgun sequence of Empedobacter brevis NBRC 14943.</title>
        <authorList>
            <person name="Hosoyama A."/>
            <person name="Uohara A."/>
            <person name="Ohji S."/>
            <person name="Ichikawa N."/>
        </authorList>
    </citation>
    <scope>NUCLEOTIDE SEQUENCE [LARGE SCALE GENOMIC DNA]</scope>
    <source>
        <strain evidence="16 17">NBRC 14943</strain>
    </source>
</reference>
<evidence type="ECO:0000256" key="3">
    <source>
        <dbReference type="ARBA" id="ARBA00022555"/>
    </source>
</evidence>
<keyword evidence="9 13" id="KW-0694">RNA-binding</keyword>
<dbReference type="PRINTS" id="PR01047">
    <property type="entry name" value="TRNASYNTHTHR"/>
</dbReference>
<dbReference type="FunFam" id="3.30.930.10:FF:000002">
    <property type="entry name" value="Threonine--tRNA ligase"/>
    <property type="match status" value="1"/>
</dbReference>
<comment type="subcellular location">
    <subcellularLocation>
        <location evidence="13">Cytoplasm</location>
    </subcellularLocation>
</comment>
<dbReference type="Gene3D" id="3.30.930.10">
    <property type="entry name" value="Bira Bifunctional Protein, Domain 2"/>
    <property type="match status" value="1"/>
</dbReference>
<dbReference type="Proteomes" id="UP000321245">
    <property type="component" value="Unassembled WGS sequence"/>
</dbReference>
<keyword evidence="17" id="KW-1185">Reference proteome</keyword>
<proteinExistence type="inferred from homology"/>
<evidence type="ECO:0000256" key="5">
    <source>
        <dbReference type="ARBA" id="ARBA00022723"/>
    </source>
</evidence>
<dbReference type="Gene3D" id="3.30.54.20">
    <property type="match status" value="1"/>
</dbReference>
<dbReference type="InterPro" id="IPR004154">
    <property type="entry name" value="Anticodon-bd"/>
</dbReference>
<dbReference type="FunFam" id="3.10.20.30:FF:000005">
    <property type="entry name" value="Threonine--tRNA ligase"/>
    <property type="match status" value="1"/>
</dbReference>
<dbReference type="PROSITE" id="PS50862">
    <property type="entry name" value="AA_TRNA_LIGASE_II"/>
    <property type="match status" value="1"/>
</dbReference>
<comment type="subunit">
    <text evidence="13">Homodimer.</text>
</comment>
<dbReference type="Pfam" id="PF07973">
    <property type="entry name" value="tRNA_SAD"/>
    <property type="match status" value="1"/>
</dbReference>
<dbReference type="OrthoDB" id="9802304at2"/>
<dbReference type="EC" id="6.1.1.3" evidence="13"/>
<dbReference type="SUPFAM" id="SSF52954">
    <property type="entry name" value="Class II aaRS ABD-related"/>
    <property type="match status" value="1"/>
</dbReference>
<evidence type="ECO:0000313" key="16">
    <source>
        <dbReference type="EMBL" id="GEM52799.1"/>
    </source>
</evidence>